<keyword evidence="2" id="KW-0436">Ligase</keyword>
<accession>M5RL58</accession>
<dbReference type="PANTHER" id="PTHR43845:SF1">
    <property type="entry name" value="BLR5969 PROTEIN"/>
    <property type="match status" value="1"/>
</dbReference>
<dbReference type="GO" id="GO:0016874">
    <property type="term" value="F:ligase activity"/>
    <property type="evidence" value="ECO:0007669"/>
    <property type="project" value="UniProtKB-KW"/>
</dbReference>
<dbReference type="SUPFAM" id="SSF56801">
    <property type="entry name" value="Acetyl-CoA synthetase-like"/>
    <property type="match status" value="1"/>
</dbReference>
<sequence length="259" mass="28219">MMIQKHSCTVLCCTPTYALHLVSTAKSLGMDLTKTSVSRIIVAGEPGGSLPAVRNRIEQSWGAKLIDHAGASELGAWGFGSPDGRGLHVIESEFIAEVLDFSGDDPGGREVDDGEIGELVLTNLGRYGGPAIRYRTGDMVRAFRNHDQPSTFLWLEGGVIGRADDMIVVRGVNIFPSSIESIVREVSGAAEYRIIVEQVNEMDQIRLEFEGAMDQAAQVAQLLRDRLALRVEVAPVAEGSLPRFEAKSRRLVDQRSRQG</sequence>
<organism evidence="2 3">
    <name type="scientific">Rhodopirellula maiorica SM1</name>
    <dbReference type="NCBI Taxonomy" id="1265738"/>
    <lineage>
        <taxon>Bacteria</taxon>
        <taxon>Pseudomonadati</taxon>
        <taxon>Planctomycetota</taxon>
        <taxon>Planctomycetia</taxon>
        <taxon>Pirellulales</taxon>
        <taxon>Pirellulaceae</taxon>
        <taxon>Novipirellula</taxon>
    </lineage>
</organism>
<dbReference type="PATRIC" id="fig|1265738.3.peg.3016"/>
<dbReference type="PANTHER" id="PTHR43845">
    <property type="entry name" value="BLR5969 PROTEIN"/>
    <property type="match status" value="1"/>
</dbReference>
<protein>
    <submittedName>
        <fullName evidence="2">Phenylacetate--CoA ligase</fullName>
    </submittedName>
</protein>
<dbReference type="Pfam" id="PF14535">
    <property type="entry name" value="AMP-binding_C_2"/>
    <property type="match status" value="1"/>
</dbReference>
<comment type="caution">
    <text evidence="2">The sequence shown here is derived from an EMBL/GenBank/DDBJ whole genome shotgun (WGS) entry which is preliminary data.</text>
</comment>
<reference evidence="2 3" key="1">
    <citation type="journal article" date="2013" name="Mar. Genomics">
        <title>Expression of sulfatases in Rhodopirellula baltica and the diversity of sulfatases in the genus Rhodopirellula.</title>
        <authorList>
            <person name="Wegner C.E."/>
            <person name="Richter-Heitmann T."/>
            <person name="Klindworth A."/>
            <person name="Klockow C."/>
            <person name="Richter M."/>
            <person name="Achstetter T."/>
            <person name="Glockner F.O."/>
            <person name="Harder J."/>
        </authorList>
    </citation>
    <scope>NUCLEOTIDE SEQUENCE [LARGE SCALE GENOMIC DNA]</scope>
    <source>
        <strain evidence="2 3">SM1</strain>
    </source>
</reference>
<dbReference type="InterPro" id="IPR045851">
    <property type="entry name" value="AMP-bd_C_sf"/>
</dbReference>
<dbReference type="AlphaFoldDB" id="M5RL58"/>
<evidence type="ECO:0000259" key="1">
    <source>
        <dbReference type="Pfam" id="PF14535"/>
    </source>
</evidence>
<gene>
    <name evidence="2" type="ORF">RMSM_03016</name>
</gene>
<dbReference type="InterPro" id="IPR028154">
    <property type="entry name" value="AMP-dep_Lig_C"/>
</dbReference>
<name>M5RL58_9BACT</name>
<dbReference type="EMBL" id="ANOG01000431">
    <property type="protein sequence ID" value="EMI20063.1"/>
    <property type="molecule type" value="Genomic_DNA"/>
</dbReference>
<proteinExistence type="predicted"/>
<evidence type="ECO:0000313" key="2">
    <source>
        <dbReference type="EMBL" id="EMI20063.1"/>
    </source>
</evidence>
<evidence type="ECO:0000313" key="3">
    <source>
        <dbReference type="Proteomes" id="UP000011991"/>
    </source>
</evidence>
<feature type="domain" description="AMP-dependent ligase C-terminal" evidence="1">
    <location>
        <begin position="171"/>
        <end position="255"/>
    </location>
</feature>
<dbReference type="Gene3D" id="3.40.50.12780">
    <property type="entry name" value="N-terminal domain of ligase-like"/>
    <property type="match status" value="1"/>
</dbReference>
<dbReference type="Gene3D" id="3.30.300.30">
    <property type="match status" value="1"/>
</dbReference>
<keyword evidence="3" id="KW-1185">Reference proteome</keyword>
<dbReference type="Proteomes" id="UP000011991">
    <property type="component" value="Unassembled WGS sequence"/>
</dbReference>
<dbReference type="InterPro" id="IPR042099">
    <property type="entry name" value="ANL_N_sf"/>
</dbReference>